<dbReference type="PANTHER" id="PTHR46112:SF3">
    <property type="entry name" value="AMINOPEPTIDASE YPDF"/>
    <property type="match status" value="1"/>
</dbReference>
<accession>A0A3B6VWK5</accession>
<sequence>MSTLKTFTSKENNKFDYDSRLNRLLNITKETILITKNENIFYLTGFKGTAGWLLIYDSKKYLFVDSRYFEVASKITHKTTVVLVANTYQDALADFIKENNIKEITVAKNSLYLTDYENVVASMVNNSIKVSISKADIDSIRIVKEKEEINIIKENLHSAEKAMIKMLSTVKEGVTEKDLAAELEYQMRKEGGDKTAFDTILLFGDRTSLPHGVPSDRKLKLGDNILMDFGLSRDGYKSDITRTFFFGKGDKFNEMQKIYNIVKEANEKGAAAIHSGITGKEVDNVAREVIKNAGYGQYFGHGLGHGVGLEIHESPRLSPIVNHVLDGGAVVTIEPGIYLPDFGGVRIENMAIVTKDGPAILNSTPTDLIVL</sequence>
<dbReference type="PROSITE" id="PS00491">
    <property type="entry name" value="PROLINE_PEPTIDASE"/>
    <property type="match status" value="1"/>
</dbReference>
<evidence type="ECO:0000259" key="7">
    <source>
        <dbReference type="Pfam" id="PF01321"/>
    </source>
</evidence>
<dbReference type="Gene3D" id="3.90.230.10">
    <property type="entry name" value="Creatinase/methionine aminopeptidase superfamily"/>
    <property type="match status" value="1"/>
</dbReference>
<dbReference type="GO" id="GO:0006508">
    <property type="term" value="P:proteolysis"/>
    <property type="evidence" value="ECO:0007669"/>
    <property type="project" value="UniProtKB-KW"/>
</dbReference>
<dbReference type="AlphaFoldDB" id="A0A3B6VWK5"/>
<dbReference type="EMBL" id="CP002873">
    <property type="protein sequence ID" value="AGA65787.1"/>
    <property type="molecule type" value="Genomic_DNA"/>
</dbReference>
<dbReference type="KEGG" id="bpip:BPP43_02325"/>
<keyword evidence="4" id="KW-0482">Metalloprotease</keyword>
<dbReference type="InterPro" id="IPR029149">
    <property type="entry name" value="Creatin/AminoP/Spt16_N"/>
</dbReference>
<evidence type="ECO:0000256" key="4">
    <source>
        <dbReference type="ARBA" id="ARBA00023049"/>
    </source>
</evidence>
<keyword evidence="1" id="KW-0645">Protease</keyword>
<dbReference type="SUPFAM" id="SSF55920">
    <property type="entry name" value="Creatinase/aminopeptidase"/>
    <property type="match status" value="1"/>
</dbReference>
<evidence type="ECO:0000256" key="5">
    <source>
        <dbReference type="RuleBase" id="RU000590"/>
    </source>
</evidence>
<feature type="domain" description="Peptidase M24" evidence="6">
    <location>
        <begin position="153"/>
        <end position="355"/>
    </location>
</feature>
<dbReference type="GO" id="GO:0004177">
    <property type="term" value="F:aminopeptidase activity"/>
    <property type="evidence" value="ECO:0007669"/>
    <property type="project" value="UniProtKB-KW"/>
</dbReference>
<dbReference type="SUPFAM" id="SSF53092">
    <property type="entry name" value="Creatinase/prolidase N-terminal domain"/>
    <property type="match status" value="1"/>
</dbReference>
<dbReference type="InterPro" id="IPR001131">
    <property type="entry name" value="Peptidase_M24B_aminopep-P_CS"/>
</dbReference>
<dbReference type="Pfam" id="PF00557">
    <property type="entry name" value="Peptidase_M24"/>
    <property type="match status" value="1"/>
</dbReference>
<feature type="domain" description="Creatinase N-terminal" evidence="7">
    <location>
        <begin position="31"/>
        <end position="143"/>
    </location>
</feature>
<proteinExistence type="inferred from homology"/>
<dbReference type="Pfam" id="PF01321">
    <property type="entry name" value="Creatinase_N"/>
    <property type="match status" value="1"/>
</dbReference>
<dbReference type="PANTHER" id="PTHR46112">
    <property type="entry name" value="AMINOPEPTIDASE"/>
    <property type="match status" value="1"/>
</dbReference>
<dbReference type="InterPro" id="IPR000994">
    <property type="entry name" value="Pept_M24"/>
</dbReference>
<gene>
    <name evidence="8" type="ORF">BPP43_02325</name>
</gene>
<name>A0A3B6VWK5_BRAPL</name>
<evidence type="ECO:0000256" key="1">
    <source>
        <dbReference type="ARBA" id="ARBA00022670"/>
    </source>
</evidence>
<evidence type="ECO:0000259" key="6">
    <source>
        <dbReference type="Pfam" id="PF00557"/>
    </source>
</evidence>
<dbReference type="InterPro" id="IPR000587">
    <property type="entry name" value="Creatinase_N"/>
</dbReference>
<dbReference type="InterPro" id="IPR036005">
    <property type="entry name" value="Creatinase/aminopeptidase-like"/>
</dbReference>
<evidence type="ECO:0000256" key="3">
    <source>
        <dbReference type="ARBA" id="ARBA00022801"/>
    </source>
</evidence>
<evidence type="ECO:0000313" key="9">
    <source>
        <dbReference type="Proteomes" id="UP000010793"/>
    </source>
</evidence>
<keyword evidence="3" id="KW-0378">Hydrolase</keyword>
<dbReference type="GO" id="GO:0008237">
    <property type="term" value="F:metallopeptidase activity"/>
    <property type="evidence" value="ECO:0007669"/>
    <property type="project" value="UniProtKB-KW"/>
</dbReference>
<protein>
    <submittedName>
        <fullName evidence="8">Pro aminopeptidase</fullName>
    </submittedName>
</protein>
<keyword evidence="8" id="KW-0031">Aminopeptidase</keyword>
<organism evidence="8 9">
    <name type="scientific">Brachyspira pilosicoli P43/6/78</name>
    <dbReference type="NCBI Taxonomy" id="1042417"/>
    <lineage>
        <taxon>Bacteria</taxon>
        <taxon>Pseudomonadati</taxon>
        <taxon>Spirochaetota</taxon>
        <taxon>Spirochaetia</taxon>
        <taxon>Brachyspirales</taxon>
        <taxon>Brachyspiraceae</taxon>
        <taxon>Brachyspira</taxon>
    </lineage>
</organism>
<evidence type="ECO:0000313" key="8">
    <source>
        <dbReference type="EMBL" id="AGA65787.1"/>
    </source>
</evidence>
<reference evidence="8 9" key="1">
    <citation type="journal article" date="2013" name="Genome Announc.">
        <title>Complete Genome Sequence of the Porcine Strain Brachyspira pilosicoli P43/6/78(T.).</title>
        <authorList>
            <person name="Lin C."/>
            <person name="den Bakker H.C."/>
            <person name="Suzuki H."/>
            <person name="Lefebure T."/>
            <person name="Ponnala L."/>
            <person name="Sun Q."/>
            <person name="Stanhope M.J."/>
            <person name="Wiedmann M."/>
            <person name="Duhamel G.E."/>
        </authorList>
    </citation>
    <scope>NUCLEOTIDE SEQUENCE [LARGE SCALE GENOMIC DNA]</scope>
    <source>
        <strain evidence="8 9">P43/6/78</strain>
    </source>
</reference>
<keyword evidence="9" id="KW-1185">Reference proteome</keyword>
<dbReference type="GO" id="GO:0046872">
    <property type="term" value="F:metal ion binding"/>
    <property type="evidence" value="ECO:0007669"/>
    <property type="project" value="UniProtKB-KW"/>
</dbReference>
<evidence type="ECO:0000256" key="2">
    <source>
        <dbReference type="ARBA" id="ARBA00022723"/>
    </source>
</evidence>
<dbReference type="Gene3D" id="3.40.350.10">
    <property type="entry name" value="Creatinase/prolidase N-terminal domain"/>
    <property type="match status" value="1"/>
</dbReference>
<dbReference type="GeneID" id="56438740"/>
<keyword evidence="2 5" id="KW-0479">Metal-binding</keyword>
<dbReference type="Proteomes" id="UP000010793">
    <property type="component" value="Chromosome"/>
</dbReference>
<comment type="similarity">
    <text evidence="5">Belongs to the peptidase M24B family.</text>
</comment>
<dbReference type="InterPro" id="IPR050659">
    <property type="entry name" value="Peptidase_M24B"/>
</dbReference>
<dbReference type="RefSeq" id="WP_013243115.1">
    <property type="nucleotide sequence ID" value="NC_019908.1"/>
</dbReference>